<dbReference type="AlphaFoldDB" id="A0A9P7ZYX0"/>
<dbReference type="EMBL" id="JAIFTL010000483">
    <property type="protein sequence ID" value="KAG9319349.1"/>
    <property type="molecule type" value="Genomic_DNA"/>
</dbReference>
<evidence type="ECO:0000313" key="1">
    <source>
        <dbReference type="EMBL" id="KAG9319349.1"/>
    </source>
</evidence>
<comment type="caution">
    <text evidence="1">The sequence shown here is derived from an EMBL/GenBank/DDBJ whole genome shotgun (WGS) entry which is preliminary data.</text>
</comment>
<protein>
    <submittedName>
        <fullName evidence="1">Uncharacterized protein</fullName>
    </submittedName>
</protein>
<dbReference type="Proteomes" id="UP000717515">
    <property type="component" value="Unassembled WGS sequence"/>
</dbReference>
<accession>A0A9P7ZYX0</accession>
<reference evidence="1" key="1">
    <citation type="submission" date="2021-07" db="EMBL/GenBank/DDBJ databases">
        <title>Draft genome of Mortierella alpina, strain LL118, isolated from an aspen leaf litter sample.</title>
        <authorList>
            <person name="Yang S."/>
            <person name="Vinatzer B.A."/>
        </authorList>
    </citation>
    <scope>NUCLEOTIDE SEQUENCE</scope>
    <source>
        <strain evidence="1">LL118</strain>
    </source>
</reference>
<evidence type="ECO:0000313" key="2">
    <source>
        <dbReference type="Proteomes" id="UP000717515"/>
    </source>
</evidence>
<sequence>MNVVTNERLMTLMHLCGQQGELATASLMTALRLMDIPGSGQGTGIRDFIHLQASAAPLYMRQIHSRTLFLSHRFSLVLMSDAIMCEHVLAAQLTEAMGLHKESVVSDMEFAEQI</sequence>
<gene>
    <name evidence="1" type="ORF">KVV02_002439</name>
</gene>
<proteinExistence type="predicted"/>
<name>A0A9P7ZYX0_MORAP</name>
<organism evidence="1 2">
    <name type="scientific">Mortierella alpina</name>
    <name type="common">Oleaginous fungus</name>
    <name type="synonym">Mortierella renispora</name>
    <dbReference type="NCBI Taxonomy" id="64518"/>
    <lineage>
        <taxon>Eukaryota</taxon>
        <taxon>Fungi</taxon>
        <taxon>Fungi incertae sedis</taxon>
        <taxon>Mucoromycota</taxon>
        <taxon>Mortierellomycotina</taxon>
        <taxon>Mortierellomycetes</taxon>
        <taxon>Mortierellales</taxon>
        <taxon>Mortierellaceae</taxon>
        <taxon>Mortierella</taxon>
    </lineage>
</organism>